<dbReference type="OrthoDB" id="3681134at2759"/>
<keyword evidence="1" id="KW-0732">Signal</keyword>
<dbReference type="RefSeq" id="XP_014550056.1">
    <property type="nucleotide sequence ID" value="XM_014694570.1"/>
</dbReference>
<sequence>MRSLLLVRLIIPCKDAASNINQRCYDDEALLRYAFGRMREEEDDFIYMGKAFLSLLASVENEWNLEDPWSRLPISNPTLKYHLTERMLTSLRCAEAIEFDSIVDPVKLRIARMLLHHYVEQLGIKLKKDRKSCNLSPGKGVASVAKEVVLETIYGCHKNTLTPEIRKKHENTTILVS</sequence>
<keyword evidence="3" id="KW-1185">Reference proteome</keyword>
<accession>W7E8V1</accession>
<proteinExistence type="predicted"/>
<evidence type="ECO:0000313" key="3">
    <source>
        <dbReference type="Proteomes" id="UP000054337"/>
    </source>
</evidence>
<dbReference type="HOGENOM" id="CLU_134515_0_0_1"/>
<organism evidence="2 3">
    <name type="scientific">Bipolaris victoriae (strain FI3)</name>
    <name type="common">Victoria blight of oats agent</name>
    <name type="synonym">Cochliobolus victoriae</name>
    <dbReference type="NCBI Taxonomy" id="930091"/>
    <lineage>
        <taxon>Eukaryota</taxon>
        <taxon>Fungi</taxon>
        <taxon>Dikarya</taxon>
        <taxon>Ascomycota</taxon>
        <taxon>Pezizomycotina</taxon>
        <taxon>Dothideomycetes</taxon>
        <taxon>Pleosporomycetidae</taxon>
        <taxon>Pleosporales</taxon>
        <taxon>Pleosporineae</taxon>
        <taxon>Pleosporaceae</taxon>
        <taxon>Bipolaris</taxon>
    </lineage>
</organism>
<protein>
    <submittedName>
        <fullName evidence="2">Uncharacterized protein</fullName>
    </submittedName>
</protein>
<gene>
    <name evidence="2" type="ORF">COCVIDRAFT_43270</name>
</gene>
<reference evidence="2 3" key="1">
    <citation type="journal article" date="2013" name="PLoS Genet.">
        <title>Comparative genome structure, secondary metabolite, and effector coding capacity across Cochliobolus pathogens.</title>
        <authorList>
            <person name="Condon B.J."/>
            <person name="Leng Y."/>
            <person name="Wu D."/>
            <person name="Bushley K.E."/>
            <person name="Ohm R.A."/>
            <person name="Otillar R."/>
            <person name="Martin J."/>
            <person name="Schackwitz W."/>
            <person name="Grimwood J."/>
            <person name="MohdZainudin N."/>
            <person name="Xue C."/>
            <person name="Wang R."/>
            <person name="Manning V.A."/>
            <person name="Dhillon B."/>
            <person name="Tu Z.J."/>
            <person name="Steffenson B.J."/>
            <person name="Salamov A."/>
            <person name="Sun H."/>
            <person name="Lowry S."/>
            <person name="LaButti K."/>
            <person name="Han J."/>
            <person name="Copeland A."/>
            <person name="Lindquist E."/>
            <person name="Barry K."/>
            <person name="Schmutz J."/>
            <person name="Baker S.E."/>
            <person name="Ciuffetti L.M."/>
            <person name="Grigoriev I.V."/>
            <person name="Zhong S."/>
            <person name="Turgeon B.G."/>
        </authorList>
    </citation>
    <scope>NUCLEOTIDE SEQUENCE [LARGE SCALE GENOMIC DNA]</scope>
    <source>
        <strain evidence="2 3">FI3</strain>
    </source>
</reference>
<dbReference type="Proteomes" id="UP000054337">
    <property type="component" value="Unassembled WGS sequence"/>
</dbReference>
<feature type="chain" id="PRO_5004893633" evidence="1">
    <location>
        <begin position="17"/>
        <end position="177"/>
    </location>
</feature>
<name>W7E8V1_BIPV3</name>
<evidence type="ECO:0000313" key="2">
    <source>
        <dbReference type="EMBL" id="EUN20482.1"/>
    </source>
</evidence>
<feature type="signal peptide" evidence="1">
    <location>
        <begin position="1"/>
        <end position="16"/>
    </location>
</feature>
<dbReference type="GeneID" id="26257497"/>
<evidence type="ECO:0000256" key="1">
    <source>
        <dbReference type="SAM" id="SignalP"/>
    </source>
</evidence>
<dbReference type="AlphaFoldDB" id="W7E8V1"/>
<dbReference type="EMBL" id="KI968993">
    <property type="protein sequence ID" value="EUN20482.1"/>
    <property type="molecule type" value="Genomic_DNA"/>
</dbReference>